<organism evidence="1 2">
    <name type="scientific">Paenibacillus faecis</name>
    <dbReference type="NCBI Taxonomy" id="862114"/>
    <lineage>
        <taxon>Bacteria</taxon>
        <taxon>Bacillati</taxon>
        <taxon>Bacillota</taxon>
        <taxon>Bacilli</taxon>
        <taxon>Bacillales</taxon>
        <taxon>Paenibacillaceae</taxon>
        <taxon>Paenibacillus</taxon>
    </lineage>
</organism>
<dbReference type="InterPro" id="IPR043128">
    <property type="entry name" value="Rev_trsase/Diguanyl_cyclase"/>
</dbReference>
<dbReference type="Gene3D" id="3.30.70.270">
    <property type="match status" value="1"/>
</dbReference>
<dbReference type="OrthoDB" id="4986073at2"/>
<keyword evidence="2" id="KW-1185">Reference proteome</keyword>
<protein>
    <submittedName>
        <fullName evidence="1">Transcriptional regulator</fullName>
    </submittedName>
</protein>
<dbReference type="Proteomes" id="UP000325218">
    <property type="component" value="Unassembled WGS sequence"/>
</dbReference>
<name>A0A5D0D0S6_9BACL</name>
<dbReference type="AlphaFoldDB" id="A0A5D0D0S6"/>
<evidence type="ECO:0000313" key="2">
    <source>
        <dbReference type="Proteomes" id="UP000325218"/>
    </source>
</evidence>
<proteinExistence type="predicted"/>
<accession>A0A5D0D0S6</accession>
<gene>
    <name evidence="1" type="ORF">FRY98_00510</name>
</gene>
<sequence>MTIKLRVAVIGPLDLVETVLEFGYFFAELAMFPAPYRHERETLEIIDRVRDKADILLFTGPIPYRIALAAAPDKPMVHVYYSGTALYKVLFDLYRHGVQGLEDQLRISVDVLQRKEVEEPLNELGLPARDLHVIPYEFGMSNEELVAYHHGLWEQGRVSATVTCVTSVYHRLKELGVPAYRVVPTHSAIRDCLNRALLEGKSLRFCSSQIAVGIMNIDNFAKVAKEASSEYEIQRKKIILQQILVDFGEETQSLIKWSDSNEVSFVTTRGIIEQVTRKFQDAPLLLEILERLQWHASIGIGIGRTANEAEGKAREALMKAKSGGGGNCYLIMQDGIVYGPMGSEMTLEYSARSENPELISMAKKAGLSVGTINKLMSLCRRLGTSTFTASQLAEGFGITLRSARRIMAALERYEMASIVGEEQPAGRGRPRQIYTLNLEEAHYD</sequence>
<comment type="caution">
    <text evidence="1">The sequence shown here is derived from an EMBL/GenBank/DDBJ whole genome shotgun (WGS) entry which is preliminary data.</text>
</comment>
<dbReference type="EMBL" id="VSDO01000001">
    <property type="protein sequence ID" value="TYA15528.1"/>
    <property type="molecule type" value="Genomic_DNA"/>
</dbReference>
<reference evidence="1 2" key="1">
    <citation type="submission" date="2019-08" db="EMBL/GenBank/DDBJ databases">
        <title>Genome sequencing of Paenibacillus faecis DSM 23593(T).</title>
        <authorList>
            <person name="Kook J.-K."/>
            <person name="Park S.-N."/>
            <person name="Lim Y.K."/>
        </authorList>
    </citation>
    <scope>NUCLEOTIDE SEQUENCE [LARGE SCALE GENOMIC DNA]</scope>
    <source>
        <strain evidence="1 2">DSM 23593</strain>
    </source>
</reference>
<evidence type="ECO:0000313" key="1">
    <source>
        <dbReference type="EMBL" id="TYA15528.1"/>
    </source>
</evidence>